<evidence type="ECO:0000256" key="1">
    <source>
        <dbReference type="SAM" id="MobiDB-lite"/>
    </source>
</evidence>
<comment type="caution">
    <text evidence="4">The sequence shown here is derived from an EMBL/GenBank/DDBJ whole genome shotgun (WGS) entry which is preliminary data.</text>
</comment>
<evidence type="ECO:0000259" key="3">
    <source>
        <dbReference type="Pfam" id="PF14016"/>
    </source>
</evidence>
<feature type="compositionally biased region" description="Low complexity" evidence="1">
    <location>
        <begin position="36"/>
        <end position="49"/>
    </location>
</feature>
<dbReference type="Pfam" id="PF14016">
    <property type="entry name" value="DUF4232"/>
    <property type="match status" value="1"/>
</dbReference>
<proteinExistence type="predicted"/>
<organism evidence="4 5">
    <name type="scientific">Streptomyces sp. 900129855</name>
    <dbReference type="NCBI Taxonomy" id="3155129"/>
    <lineage>
        <taxon>Bacteria</taxon>
        <taxon>Bacillati</taxon>
        <taxon>Actinomycetota</taxon>
        <taxon>Actinomycetes</taxon>
        <taxon>Kitasatosporales</taxon>
        <taxon>Streptomycetaceae</taxon>
        <taxon>Streptomyces</taxon>
    </lineage>
</organism>
<protein>
    <submittedName>
        <fullName evidence="4">DUF4232 domain-containing protein</fullName>
    </submittedName>
</protein>
<gene>
    <name evidence="4" type="ORF">AB0E89_39425</name>
</gene>
<reference evidence="4 5" key="1">
    <citation type="submission" date="2024-06" db="EMBL/GenBank/DDBJ databases">
        <title>The Natural Products Discovery Center: Release of the First 8490 Sequenced Strains for Exploring Actinobacteria Biosynthetic Diversity.</title>
        <authorList>
            <person name="Kalkreuter E."/>
            <person name="Kautsar S.A."/>
            <person name="Yang D."/>
            <person name="Bader C.D."/>
            <person name="Teijaro C.N."/>
            <person name="Fluegel L."/>
            <person name="Davis C.M."/>
            <person name="Simpson J.R."/>
            <person name="Lauterbach L."/>
            <person name="Steele A.D."/>
            <person name="Gui C."/>
            <person name="Meng S."/>
            <person name="Li G."/>
            <person name="Viehrig K."/>
            <person name="Ye F."/>
            <person name="Su P."/>
            <person name="Kiefer A.F."/>
            <person name="Nichols A."/>
            <person name="Cepeda A.J."/>
            <person name="Yan W."/>
            <person name="Fan B."/>
            <person name="Jiang Y."/>
            <person name="Adhikari A."/>
            <person name="Zheng C.-J."/>
            <person name="Schuster L."/>
            <person name="Cowan T.M."/>
            <person name="Smanski M.J."/>
            <person name="Chevrette M.G."/>
            <person name="De Carvalho L.P.S."/>
            <person name="Shen B."/>
        </authorList>
    </citation>
    <scope>NUCLEOTIDE SEQUENCE [LARGE SCALE GENOMIC DNA]</scope>
    <source>
        <strain evidence="4 5">NPDC033843</strain>
    </source>
</reference>
<feature type="region of interest" description="Disordered" evidence="1">
    <location>
        <begin position="23"/>
        <end position="49"/>
    </location>
</feature>
<feature type="domain" description="DUF4232" evidence="3">
    <location>
        <begin position="50"/>
        <end position="181"/>
    </location>
</feature>
<accession>A0ABV2ZWZ1</accession>
<feature type="chain" id="PRO_5045100080" evidence="2">
    <location>
        <begin position="20"/>
        <end position="185"/>
    </location>
</feature>
<evidence type="ECO:0000256" key="2">
    <source>
        <dbReference type="SAM" id="SignalP"/>
    </source>
</evidence>
<feature type="signal peptide" evidence="2">
    <location>
        <begin position="1"/>
        <end position="19"/>
    </location>
</feature>
<sequence>MRAVPITVTALTAALLLTACGGGDDSGSGSDEKSKASGSASSGGAAGSACAADNLGQEVGPVNAAPAAGDTGNVTVTFTNKGEQCTLTGFPAVDLQADGASATVAKDAAAEAQPLTLPAQGTASFTITYVRGEGGGDKSLAVKTVKYGLPGASATQTFPWSYGDVALKSAGVPDATVSAFQQAGD</sequence>
<dbReference type="PROSITE" id="PS51257">
    <property type="entry name" value="PROKAR_LIPOPROTEIN"/>
    <property type="match status" value="1"/>
</dbReference>
<keyword evidence="2" id="KW-0732">Signal</keyword>
<name>A0ABV2ZWZ1_9ACTN</name>
<keyword evidence="5" id="KW-1185">Reference proteome</keyword>
<evidence type="ECO:0000313" key="5">
    <source>
        <dbReference type="Proteomes" id="UP001550739"/>
    </source>
</evidence>
<evidence type="ECO:0000313" key="4">
    <source>
        <dbReference type="EMBL" id="MEU3786540.1"/>
    </source>
</evidence>
<dbReference type="RefSeq" id="WP_334578110.1">
    <property type="nucleotide sequence ID" value="NZ_JBEZVE010000029.1"/>
</dbReference>
<dbReference type="Proteomes" id="UP001550739">
    <property type="component" value="Unassembled WGS sequence"/>
</dbReference>
<dbReference type="InterPro" id="IPR025326">
    <property type="entry name" value="DUF4232"/>
</dbReference>
<dbReference type="EMBL" id="JBEZVE010000029">
    <property type="protein sequence ID" value="MEU3786540.1"/>
    <property type="molecule type" value="Genomic_DNA"/>
</dbReference>